<organism evidence="3 4">
    <name type="scientific">Cyclotella cryptica</name>
    <dbReference type="NCBI Taxonomy" id="29204"/>
    <lineage>
        <taxon>Eukaryota</taxon>
        <taxon>Sar</taxon>
        <taxon>Stramenopiles</taxon>
        <taxon>Ochrophyta</taxon>
        <taxon>Bacillariophyta</taxon>
        <taxon>Coscinodiscophyceae</taxon>
        <taxon>Thalassiosirophycidae</taxon>
        <taxon>Stephanodiscales</taxon>
        <taxon>Stephanodiscaceae</taxon>
        <taxon>Cyclotella</taxon>
    </lineage>
</organism>
<protein>
    <recommendedName>
        <fullName evidence="2">Orc1-like AAA ATPase domain-containing protein</fullName>
    </recommendedName>
</protein>
<feature type="region of interest" description="Disordered" evidence="1">
    <location>
        <begin position="335"/>
        <end position="357"/>
    </location>
</feature>
<comment type="caution">
    <text evidence="3">The sequence shown here is derived from an EMBL/GenBank/DDBJ whole genome shotgun (WGS) entry which is preliminary data.</text>
</comment>
<feature type="region of interest" description="Disordered" evidence="1">
    <location>
        <begin position="81"/>
        <end position="100"/>
    </location>
</feature>
<evidence type="ECO:0000313" key="4">
    <source>
        <dbReference type="Proteomes" id="UP001516023"/>
    </source>
</evidence>
<evidence type="ECO:0000313" key="3">
    <source>
        <dbReference type="EMBL" id="KAL3774635.1"/>
    </source>
</evidence>
<dbReference type="InterPro" id="IPR053159">
    <property type="entry name" value="Hybrid_Histidine_Kinase"/>
</dbReference>
<proteinExistence type="predicted"/>
<dbReference type="SUPFAM" id="SSF52540">
    <property type="entry name" value="P-loop containing nucleoside triphosphate hydrolases"/>
    <property type="match status" value="1"/>
</dbReference>
<evidence type="ECO:0000256" key="1">
    <source>
        <dbReference type="SAM" id="MobiDB-lite"/>
    </source>
</evidence>
<accession>A0ABD3NFD8</accession>
<evidence type="ECO:0000259" key="2">
    <source>
        <dbReference type="Pfam" id="PF13191"/>
    </source>
</evidence>
<sequence length="1447" mass="161783">MALIGLLTPTAPTSQSRVYMMEPASNQPPTPDNIELHEPMLPHPFFHTRRQASQHSLDDNDTNIQHSNEINVTHGIRRSNSLDSLLGQSGGRDEGRSRNSQNCGKIALAIDDIQNNAAGASVFCQQCHISPWPSCAGQTVDDIDVNASALGDFHCVEALLVNQEIIMPLRQWIANDTQERSASSDRYEVRLQKASTLRKVTISYAIAKLLQHLSLHFQINEYSPGELERLCSIDNFVIQLSNEQSDLGWEVMGVDMVNPQLQLKIITSYNFFDLGNDEEFTGRKVTADISSPDENSDHVADALKTNDEITLCYLLGMILHGLFAEEDVDEIKRHGLPKDDRSYEGMPSAKKRSTQNLPPVRGSDFPLASSDLGSYCKSYKSRGEGQVVAPFSTSIGYSSLSQVVTNLVKCGSSLVPSSDSYSCLEEAIVDLCLLLEEPGRFLFGDFQALPKGERAISIGKGSDRLYGRTAEAHLITDTFCRVVSTGESEAILIGGFSGCGKTRLAQSVFEAVEAIGGFVIVQKFDAVSTLSPSSIVLSTFNELCLMFSKKSTPQELDAIYQGLINEFGANFHVLARALPNVLVMLSCCASLPISKHDTDTLNLAGYSSLCFTLQRFMRVVSSTSRPIMLFLDDLQWADPVSLGLVHAVLSDMKGKSCMLFVGTYRDNEVAPDNIIFSFVNMLSQFNVLTSKIHLDGLTEKDVNFMVSDALGALPRLCRSLSHLVYRKTNGSPYFVLEFLRSLVDRDVVQFSLREKRWIWDDAKVCAENITDNVLYLLSNKLNSLSECMQTALKCASCFGIKMDKTIAQQLSGYSKHHNLQSALDDVVKGGFMDYDGAYYRFVHDKVREAAYDLIKPDRRDHYHFELGMAIYSCCVNKDNMDALFATVEQINHGVPSLVRGTAHENVVAELNYKASCEMMRCSNFTSALDYIRAAVSLLADDSWTVQYAISLKYHLQLGKAAFPCGSIDETKSALNKVIEFGKCLDDKIDAYFLLVAMQSCGAPSLEEIGICVQVLRLLGEDLPKEDLELCEIISAVNVTKEMFERESDEELLQMTNAHNGTKRIENIMKFYGQLGLISWIAAPKMHAFYMARFAQFCLKSKVDGKYLPSAFVAFGACLCNVLANETLVGYRIGKIGLLLLNRSESDMDEASKVYLAYYYELGVLFEPIQACVDMHRRGYEFGMQAGHTSLAGLHLCLAVHRQIISGTNLQSIKTEIEFYLKLAKQHSLAFFEGIMLMYYKNVLSLIGEKVIDPDYQIQRCCQFEETQYVQEIMTSFFSGHIDRVNYLAKKWEVSTEKIMIKVPIRVISVAFFKGLATTKLYRAKGFTSKQPLQTAICKKWLPVLTNAENFCPWNFKHKASILKAEYLSLISKKDKAEIEYKCAISSAQASKFVHEEGLACELAAIHYKYHMENVKAMELFRQAQKCYEAWGSQMKVDQMMSQQMDLI</sequence>
<reference evidence="3 4" key="1">
    <citation type="journal article" date="2020" name="G3 (Bethesda)">
        <title>Improved Reference Genome for Cyclotella cryptica CCMP332, a Model for Cell Wall Morphogenesis, Salinity Adaptation, and Lipid Production in Diatoms (Bacillariophyta).</title>
        <authorList>
            <person name="Roberts W.R."/>
            <person name="Downey K.M."/>
            <person name="Ruck E.C."/>
            <person name="Traller J.C."/>
            <person name="Alverson A.J."/>
        </authorList>
    </citation>
    <scope>NUCLEOTIDE SEQUENCE [LARGE SCALE GENOMIC DNA]</scope>
    <source>
        <strain evidence="3 4">CCMP332</strain>
    </source>
</reference>
<dbReference type="PANTHER" id="PTHR43642">
    <property type="entry name" value="HYBRID SIGNAL TRANSDUCTION HISTIDINE KINASE G"/>
    <property type="match status" value="1"/>
</dbReference>
<gene>
    <name evidence="3" type="ORF">HJC23_007492</name>
</gene>
<name>A0ABD3NFD8_9STRA</name>
<keyword evidence="4" id="KW-1185">Reference proteome</keyword>
<dbReference type="PANTHER" id="PTHR43642:SF1">
    <property type="entry name" value="HYBRID SIGNAL TRANSDUCTION HISTIDINE KINASE G"/>
    <property type="match status" value="1"/>
</dbReference>
<feature type="domain" description="Orc1-like AAA ATPase" evidence="2">
    <location>
        <begin position="464"/>
        <end position="653"/>
    </location>
</feature>
<dbReference type="EMBL" id="JABMIG020000583">
    <property type="protein sequence ID" value="KAL3774635.1"/>
    <property type="molecule type" value="Genomic_DNA"/>
</dbReference>
<dbReference type="Proteomes" id="UP001516023">
    <property type="component" value="Unassembled WGS sequence"/>
</dbReference>
<dbReference type="Pfam" id="PF13191">
    <property type="entry name" value="AAA_16"/>
    <property type="match status" value="1"/>
</dbReference>
<dbReference type="Gene3D" id="3.40.50.300">
    <property type="entry name" value="P-loop containing nucleotide triphosphate hydrolases"/>
    <property type="match status" value="1"/>
</dbReference>
<dbReference type="InterPro" id="IPR041664">
    <property type="entry name" value="AAA_16"/>
</dbReference>
<dbReference type="InterPro" id="IPR027417">
    <property type="entry name" value="P-loop_NTPase"/>
</dbReference>